<protein>
    <submittedName>
        <fullName evidence="2">Uncharacterized protein</fullName>
    </submittedName>
</protein>
<dbReference type="AlphaFoldDB" id="A0A450W7I6"/>
<evidence type="ECO:0000256" key="1">
    <source>
        <dbReference type="SAM" id="Coils"/>
    </source>
</evidence>
<organism evidence="2">
    <name type="scientific">Candidatus Kentrum sp. LPFa</name>
    <dbReference type="NCBI Taxonomy" id="2126335"/>
    <lineage>
        <taxon>Bacteria</taxon>
        <taxon>Pseudomonadati</taxon>
        <taxon>Pseudomonadota</taxon>
        <taxon>Gammaproteobacteria</taxon>
        <taxon>Candidatus Kentrum</taxon>
    </lineage>
</organism>
<keyword evidence="1" id="KW-0175">Coiled coil</keyword>
<proteinExistence type="predicted"/>
<dbReference type="EMBL" id="CAADFK010000041">
    <property type="protein sequence ID" value="VFK12881.1"/>
    <property type="molecule type" value="Genomic_DNA"/>
</dbReference>
<feature type="coiled-coil region" evidence="1">
    <location>
        <begin position="429"/>
        <end position="456"/>
    </location>
</feature>
<sequence>MACDRQQRDADDRKLGKQSETYDLQRLGKRITDMGNRMADGRMEKEDACSEFGRLGKELKAIYPHAFTEQQSKIYYAIREQHGQLSSLACDTQRSDPKKSQPAGLEKSEVVRIYKKAREIHARYKGLHSTYRGHRPEYEGLPPLDPSTRLRGIFHNFRQLGEKAGFVIEQIHRNRDDLASGELRKTLLDFERSLSKTEDENRESMEDLTHADLVIIGEHKLSHLFQVPPPRTPSAAYAFEASVLSLHTRIRDFDTLKEDWKCREIDEIGEELTNAVERYPYADGTSQYTRIKQGHERLKSDNRGQLACKQPDTDDGEVVEQVVACAARILLEQAVKRIAPPQRTYTDALARLADDSALRGVLKRPNMSRFARNTGALQHQLSETEWLRGKADRNPGAVLCDVFARLIDTLIASERLVNQAHGRLTHAEKEAVRGNFQSLQEEIRRAEEERRKKMVAKKSTGGFVDATVVLPLEFKIFDHGQEDGDIVTLEVRSANGVDVGPMDITLTKSGELFAPTVAEGPVEIKLIAVNEGSVSPNTGALNILSTVTDGPSNQEFNLKKGETGILRITAGR</sequence>
<gene>
    <name evidence="2" type="ORF">BECKLPF1236B_GA0070989_104110</name>
</gene>
<name>A0A450W7I6_9GAMM</name>
<accession>A0A450W7I6</accession>
<reference evidence="2" key="1">
    <citation type="submission" date="2019-02" db="EMBL/GenBank/DDBJ databases">
        <authorList>
            <person name="Gruber-Vodicka R. H."/>
            <person name="Seah K. B. B."/>
        </authorList>
    </citation>
    <scope>NUCLEOTIDE SEQUENCE</scope>
    <source>
        <strain evidence="2">BECK_S313</strain>
    </source>
</reference>
<evidence type="ECO:0000313" key="2">
    <source>
        <dbReference type="EMBL" id="VFK12881.1"/>
    </source>
</evidence>